<name>A0A0V8GL47_9BACL</name>
<reference evidence="12 13" key="1">
    <citation type="journal article" date="2015" name="Int. J. Syst. Evol. Microbiol.">
        <title>Exiguobacterium enclense sp. nov., isolated from sediment.</title>
        <authorList>
            <person name="Dastager S.G."/>
            <person name="Mawlankar R."/>
            <person name="Sonalkar V.V."/>
            <person name="Thorat M.N."/>
            <person name="Mual P."/>
            <person name="Verma A."/>
            <person name="Krishnamurthi S."/>
            <person name="Tang S.K."/>
            <person name="Li W.J."/>
        </authorList>
    </citation>
    <scope>NUCLEOTIDE SEQUENCE [LARGE SCALE GENOMIC DNA]</scope>
    <source>
        <strain evidence="12 13">NIO-1109</strain>
    </source>
</reference>
<evidence type="ECO:0000313" key="13">
    <source>
        <dbReference type="Proteomes" id="UP000053797"/>
    </source>
</evidence>
<dbReference type="PANTHER" id="PTHR43547:SF2">
    <property type="entry name" value="HYBRID SIGNAL TRANSDUCTION HISTIDINE KINASE C"/>
    <property type="match status" value="1"/>
</dbReference>
<dbReference type="Proteomes" id="UP000053797">
    <property type="component" value="Unassembled WGS sequence"/>
</dbReference>
<evidence type="ECO:0000256" key="8">
    <source>
        <dbReference type="ARBA" id="ARBA00022840"/>
    </source>
</evidence>
<dbReference type="SMART" id="SM00387">
    <property type="entry name" value="HATPase_c"/>
    <property type="match status" value="1"/>
</dbReference>
<keyword evidence="9" id="KW-0902">Two-component regulatory system</keyword>
<dbReference type="RefSeq" id="WP_058264892.1">
    <property type="nucleotide sequence ID" value="NZ_FMYN01000001.1"/>
</dbReference>
<evidence type="ECO:0000256" key="5">
    <source>
        <dbReference type="ARBA" id="ARBA00022679"/>
    </source>
</evidence>
<evidence type="ECO:0000256" key="6">
    <source>
        <dbReference type="ARBA" id="ARBA00022741"/>
    </source>
</evidence>
<evidence type="ECO:0000256" key="9">
    <source>
        <dbReference type="ARBA" id="ARBA00023012"/>
    </source>
</evidence>
<comment type="subcellular location">
    <subcellularLocation>
        <location evidence="2">Cell membrane</location>
        <topology evidence="2">Multi-pass membrane protein</topology>
    </subcellularLocation>
</comment>
<dbReference type="GO" id="GO:0005886">
    <property type="term" value="C:plasma membrane"/>
    <property type="evidence" value="ECO:0007669"/>
    <property type="project" value="UniProtKB-SubCell"/>
</dbReference>
<evidence type="ECO:0000256" key="1">
    <source>
        <dbReference type="ARBA" id="ARBA00000085"/>
    </source>
</evidence>
<keyword evidence="10" id="KW-1133">Transmembrane helix</keyword>
<evidence type="ECO:0000256" key="10">
    <source>
        <dbReference type="SAM" id="Phobius"/>
    </source>
</evidence>
<feature type="transmembrane region" description="Helical" evidence="10">
    <location>
        <begin position="168"/>
        <end position="188"/>
    </location>
</feature>
<dbReference type="GO" id="GO:0000155">
    <property type="term" value="F:phosphorelay sensor kinase activity"/>
    <property type="evidence" value="ECO:0007669"/>
    <property type="project" value="InterPro"/>
</dbReference>
<dbReference type="GO" id="GO:0005524">
    <property type="term" value="F:ATP binding"/>
    <property type="evidence" value="ECO:0007669"/>
    <property type="project" value="UniProtKB-KW"/>
</dbReference>
<dbReference type="InterPro" id="IPR004358">
    <property type="entry name" value="Sig_transdc_His_kin-like_C"/>
</dbReference>
<keyword evidence="6" id="KW-0547">Nucleotide-binding</keyword>
<evidence type="ECO:0000313" key="12">
    <source>
        <dbReference type="EMBL" id="KSU50854.1"/>
    </source>
</evidence>
<dbReference type="SUPFAM" id="SSF47384">
    <property type="entry name" value="Homodimeric domain of signal transducing histidine kinase"/>
    <property type="match status" value="1"/>
</dbReference>
<dbReference type="PRINTS" id="PR00344">
    <property type="entry name" value="BCTRLSENSOR"/>
</dbReference>
<sequence>MKWLSSSMFHRFYILLLSNFLIFASIGALTFYFAQKELEVHRASSQEITLQKTKARTLWNEAQQVNLQIQQVDFNDQSDLKQVKQRLERFQRQVQSFSQRYLDSADERFIHQLVQFARFLELELTLQVLTDNQKLVQQSDSAINDYFRLIHDEERKAQQSLQQRTVEVLRYAFGVMIIAFCLLSYLILRLVRSFRTDLLDLVDQTKQPDRLEHHDFQNRHDEIGSLGRSMQQMTTLLAFEHQQTQAANSQLQESLSQQQKIERQLQFQNQLATHILRHQTTSGLHSWLQAIGTHFRATHIHFSPQSKGFEPVHIALSNEPTFDQERLELETKTELDASIHLLEKERLTLCALPLHSPSKFFGTLTLQFHHRFTETSALQKTTHLLNIGLMQVLDGIRIKEHHQLIQRILNGLREAILFVDVTNTNIFTNRMFHQLFPEWSPSEKQSEDLGFVIESFEPLILETDALYAYVEQIKAGFEHDTIVPAQDFSMPDDRYLRLYTEFLPDRQGILFVFRERTVEVNHAKKEQNFISVLSHELRTPLASIEGFSELMLHRTLSSEKQQKYLETMRSETRRLSQLLTEFLDYQRLSHQKESYQLESFCIEHMLVELTEWLNVTTSTHHIQIESDGPCLITADPEKIRRVLLNLLNNAIKYSSAGSNIHVSLACRETEVIITISDDGYGIPKQDLPYLFDPYYRVEHADHVQVQGTGLGLPICKEIIEAHGGRITVHSEIGKGSDFFIRLPRDEEWNTTNNMYKNSMNNLQLGSEERGS</sequence>
<dbReference type="Pfam" id="PF00512">
    <property type="entry name" value="HisKA"/>
    <property type="match status" value="1"/>
</dbReference>
<dbReference type="SMART" id="SM00388">
    <property type="entry name" value="HisKA"/>
    <property type="match status" value="1"/>
</dbReference>
<evidence type="ECO:0000256" key="7">
    <source>
        <dbReference type="ARBA" id="ARBA00022777"/>
    </source>
</evidence>
<dbReference type="Gene3D" id="1.10.287.130">
    <property type="match status" value="1"/>
</dbReference>
<evidence type="ECO:0000256" key="3">
    <source>
        <dbReference type="ARBA" id="ARBA00012438"/>
    </source>
</evidence>
<gene>
    <name evidence="12" type="ORF">AS033_05600</name>
</gene>
<evidence type="ECO:0000259" key="11">
    <source>
        <dbReference type="PROSITE" id="PS50109"/>
    </source>
</evidence>
<dbReference type="SUPFAM" id="SSF55874">
    <property type="entry name" value="ATPase domain of HSP90 chaperone/DNA topoisomerase II/histidine kinase"/>
    <property type="match status" value="1"/>
</dbReference>
<dbReference type="AlphaFoldDB" id="A0A0V8GL47"/>
<keyword evidence="8" id="KW-0067">ATP-binding</keyword>
<keyword evidence="7" id="KW-0418">Kinase</keyword>
<keyword evidence="5" id="KW-0808">Transferase</keyword>
<protein>
    <recommendedName>
        <fullName evidence="3">histidine kinase</fullName>
        <ecNumber evidence="3">2.7.13.3</ecNumber>
    </recommendedName>
</protein>
<dbReference type="CDD" id="cd00082">
    <property type="entry name" value="HisKA"/>
    <property type="match status" value="1"/>
</dbReference>
<dbReference type="OrthoDB" id="9813394at2"/>
<dbReference type="Pfam" id="PF02518">
    <property type="entry name" value="HATPase_c"/>
    <property type="match status" value="1"/>
</dbReference>
<comment type="catalytic activity">
    <reaction evidence="1">
        <text>ATP + protein L-histidine = ADP + protein N-phospho-L-histidine.</text>
        <dbReference type="EC" id="2.7.13.3"/>
    </reaction>
</comment>
<keyword evidence="10" id="KW-0472">Membrane</keyword>
<comment type="caution">
    <text evidence="12">The sequence shown here is derived from an EMBL/GenBank/DDBJ whole genome shotgun (WGS) entry which is preliminary data.</text>
</comment>
<feature type="transmembrane region" description="Helical" evidence="10">
    <location>
        <begin position="12"/>
        <end position="34"/>
    </location>
</feature>
<dbReference type="InterPro" id="IPR003661">
    <property type="entry name" value="HisK_dim/P_dom"/>
</dbReference>
<evidence type="ECO:0000256" key="2">
    <source>
        <dbReference type="ARBA" id="ARBA00004651"/>
    </source>
</evidence>
<dbReference type="EC" id="2.7.13.3" evidence="3"/>
<dbReference type="PROSITE" id="PS50109">
    <property type="entry name" value="HIS_KIN"/>
    <property type="match status" value="1"/>
</dbReference>
<evidence type="ECO:0000256" key="4">
    <source>
        <dbReference type="ARBA" id="ARBA00022553"/>
    </source>
</evidence>
<proteinExistence type="predicted"/>
<keyword evidence="4" id="KW-0597">Phosphoprotein</keyword>
<dbReference type="InterPro" id="IPR036890">
    <property type="entry name" value="HATPase_C_sf"/>
</dbReference>
<keyword evidence="10" id="KW-0812">Transmembrane</keyword>
<dbReference type="InterPro" id="IPR036097">
    <property type="entry name" value="HisK_dim/P_sf"/>
</dbReference>
<dbReference type="InterPro" id="IPR003594">
    <property type="entry name" value="HATPase_dom"/>
</dbReference>
<dbReference type="Gene3D" id="6.10.340.10">
    <property type="match status" value="1"/>
</dbReference>
<dbReference type="EMBL" id="LNQL01000001">
    <property type="protein sequence ID" value="KSU50854.1"/>
    <property type="molecule type" value="Genomic_DNA"/>
</dbReference>
<dbReference type="FunFam" id="3.30.565.10:FF:000006">
    <property type="entry name" value="Sensor histidine kinase WalK"/>
    <property type="match status" value="1"/>
</dbReference>
<dbReference type="InterPro" id="IPR005467">
    <property type="entry name" value="His_kinase_dom"/>
</dbReference>
<dbReference type="PANTHER" id="PTHR43547">
    <property type="entry name" value="TWO-COMPONENT HISTIDINE KINASE"/>
    <property type="match status" value="1"/>
</dbReference>
<dbReference type="Gene3D" id="3.30.565.10">
    <property type="entry name" value="Histidine kinase-like ATPase, C-terminal domain"/>
    <property type="match status" value="1"/>
</dbReference>
<organism evidence="12 13">
    <name type="scientific">Exiguobacterium indicum</name>
    <dbReference type="NCBI Taxonomy" id="296995"/>
    <lineage>
        <taxon>Bacteria</taxon>
        <taxon>Bacillati</taxon>
        <taxon>Bacillota</taxon>
        <taxon>Bacilli</taxon>
        <taxon>Bacillales</taxon>
        <taxon>Bacillales Family XII. Incertae Sedis</taxon>
        <taxon>Exiguobacterium</taxon>
    </lineage>
</organism>
<accession>A0A0V8GL47</accession>
<dbReference type="CDD" id="cd00075">
    <property type="entry name" value="HATPase"/>
    <property type="match status" value="1"/>
</dbReference>
<feature type="domain" description="Histidine kinase" evidence="11">
    <location>
        <begin position="532"/>
        <end position="746"/>
    </location>
</feature>